<sequence>MGKRNKSTQPGRSQNRGSPGPSPLLVIAGLPETTAQAAAATIDNDDTIKWRAIAVPFSNGNDRIYAKDRAILDLGIQVCSFAMKARPGADKVPTPSRIVVAYVPAPQSERLWHVFGHAVWPLRLEHPDWSWPKGMHWRHNIETVTQLLRHAIDTADAEPARDLRLRLEARRTDDVLLLPGRNFHLDGQEQLIGRFRAFMENQLGIAQIEEGIIIEKFCYERLKAFYKRVGGRGKSFAIDARGIVFAKSNVGQDGGVHEIEYEATIKACAEPDETLEVRSMLLNHTLESRYRFGTPLTPAGFQHDAQFEDGRLFDRQVFSCRTKGNINISGDHTNIFPSDVVTGNIVK</sequence>
<reference evidence="3" key="1">
    <citation type="journal article" date="2019" name="Int. J. Syst. Evol. Microbiol.">
        <title>The Global Catalogue of Microorganisms (GCM) 10K type strain sequencing project: providing services to taxonomists for standard genome sequencing and annotation.</title>
        <authorList>
            <consortium name="The Broad Institute Genomics Platform"/>
            <consortium name="The Broad Institute Genome Sequencing Center for Infectious Disease"/>
            <person name="Wu L."/>
            <person name="Ma J."/>
        </authorList>
    </citation>
    <scope>NUCLEOTIDE SEQUENCE [LARGE SCALE GENOMIC DNA]</scope>
    <source>
        <strain evidence="3">NBRC 3266</strain>
    </source>
</reference>
<evidence type="ECO:0000313" key="2">
    <source>
        <dbReference type="EMBL" id="GLQ67229.1"/>
    </source>
</evidence>
<comment type="caution">
    <text evidence="2">The sequence shown here is derived from an EMBL/GenBank/DDBJ whole genome shotgun (WGS) entry which is preliminary data.</text>
</comment>
<keyword evidence="3" id="KW-1185">Reference proteome</keyword>
<feature type="compositionally biased region" description="Polar residues" evidence="1">
    <location>
        <begin position="7"/>
        <end position="17"/>
    </location>
</feature>
<feature type="region of interest" description="Disordered" evidence="1">
    <location>
        <begin position="1"/>
        <end position="24"/>
    </location>
</feature>
<evidence type="ECO:0000256" key="1">
    <source>
        <dbReference type="SAM" id="MobiDB-lite"/>
    </source>
</evidence>
<evidence type="ECO:0000313" key="3">
    <source>
        <dbReference type="Proteomes" id="UP001156629"/>
    </source>
</evidence>
<dbReference type="Proteomes" id="UP001156629">
    <property type="component" value="Unassembled WGS sequence"/>
</dbReference>
<accession>A0ABQ5WXB5</accession>
<gene>
    <name evidence="2" type="ORF">GCM10007870_28140</name>
</gene>
<dbReference type="EMBL" id="BSNV01000049">
    <property type="protein sequence ID" value="GLQ67229.1"/>
    <property type="molecule type" value="Genomic_DNA"/>
</dbReference>
<name>A0ABQ5WXB5_9PROT</name>
<organism evidence="2 3">
    <name type="scientific">Gluconobacter kondonii</name>
    <dbReference type="NCBI Taxonomy" id="941463"/>
    <lineage>
        <taxon>Bacteria</taxon>
        <taxon>Pseudomonadati</taxon>
        <taxon>Pseudomonadota</taxon>
        <taxon>Alphaproteobacteria</taxon>
        <taxon>Acetobacterales</taxon>
        <taxon>Acetobacteraceae</taxon>
        <taxon>Gluconobacter</taxon>
    </lineage>
</organism>
<protein>
    <submittedName>
        <fullName evidence="2">Uncharacterized protein</fullName>
    </submittedName>
</protein>
<proteinExistence type="predicted"/>